<dbReference type="InterPro" id="IPR052184">
    <property type="entry name" value="SDR_enzymes"/>
</dbReference>
<dbReference type="CDD" id="cd05325">
    <property type="entry name" value="carb_red_sniffer_like_SDR_c"/>
    <property type="match status" value="1"/>
</dbReference>
<dbReference type="InterPro" id="IPR036291">
    <property type="entry name" value="NAD(P)-bd_dom_sf"/>
</dbReference>
<keyword evidence="2" id="KW-1185">Reference proteome</keyword>
<reference evidence="1" key="1">
    <citation type="journal article" date="2020" name="Stud. Mycol.">
        <title>101 Dothideomycetes genomes: a test case for predicting lifestyles and emergence of pathogens.</title>
        <authorList>
            <person name="Haridas S."/>
            <person name="Albert R."/>
            <person name="Binder M."/>
            <person name="Bloem J."/>
            <person name="Labutti K."/>
            <person name="Salamov A."/>
            <person name="Andreopoulos B."/>
            <person name="Baker S."/>
            <person name="Barry K."/>
            <person name="Bills G."/>
            <person name="Bluhm B."/>
            <person name="Cannon C."/>
            <person name="Castanera R."/>
            <person name="Culley D."/>
            <person name="Daum C."/>
            <person name="Ezra D."/>
            <person name="Gonzalez J."/>
            <person name="Henrissat B."/>
            <person name="Kuo A."/>
            <person name="Liang C."/>
            <person name="Lipzen A."/>
            <person name="Lutzoni F."/>
            <person name="Magnuson J."/>
            <person name="Mondo S."/>
            <person name="Nolan M."/>
            <person name="Ohm R."/>
            <person name="Pangilinan J."/>
            <person name="Park H.-J."/>
            <person name="Ramirez L."/>
            <person name="Alfaro M."/>
            <person name="Sun H."/>
            <person name="Tritt A."/>
            <person name="Yoshinaga Y."/>
            <person name="Zwiers L.-H."/>
            <person name="Turgeon B."/>
            <person name="Goodwin S."/>
            <person name="Spatafora J."/>
            <person name="Crous P."/>
            <person name="Grigoriev I."/>
        </authorList>
    </citation>
    <scope>NUCLEOTIDE SEQUENCE</scope>
    <source>
        <strain evidence="1">CBS 207.26</strain>
    </source>
</reference>
<dbReference type="AlphaFoldDB" id="A0A6A6DRA3"/>
<dbReference type="OrthoDB" id="5296at2759"/>
<dbReference type="EMBL" id="ML994652">
    <property type="protein sequence ID" value="KAF2181563.1"/>
    <property type="molecule type" value="Genomic_DNA"/>
</dbReference>
<proteinExistence type="predicted"/>
<name>A0A6A6DRA3_9PEZI</name>
<protein>
    <submittedName>
        <fullName evidence="1">Short chain dehydrogenase</fullName>
    </submittedName>
</protein>
<dbReference type="PANTHER" id="PTHR45458">
    <property type="entry name" value="SHORT-CHAIN DEHYDROGENASE/REDUCTASE SDR"/>
    <property type="match status" value="1"/>
</dbReference>
<sequence>MPVKDIATKKVLVVGANRGIGLNLVEAFKKRSWEVTGSIRPQTKDDESVNDLRATGANVIEMDFLHEATIEEAAKKWDGYKLDLLVNVGGLPPNPKSWQEQTPEMFVEKFQVMAVGPYLTCKHFHKFLRRSDNPRIVNITSAFGSVTDNTFGTCMAYRVAKAAANQVTVTFAREWEKEGTNVTIVCMEPGFVATRLTGYDAEDDMETCIAGMMNVIESLTPEDNGRFIKWDGSKLTF</sequence>
<accession>A0A6A6DRA3</accession>
<evidence type="ECO:0000313" key="1">
    <source>
        <dbReference type="EMBL" id="KAF2181563.1"/>
    </source>
</evidence>
<organism evidence="1 2">
    <name type="scientific">Zopfia rhizophila CBS 207.26</name>
    <dbReference type="NCBI Taxonomy" id="1314779"/>
    <lineage>
        <taxon>Eukaryota</taxon>
        <taxon>Fungi</taxon>
        <taxon>Dikarya</taxon>
        <taxon>Ascomycota</taxon>
        <taxon>Pezizomycotina</taxon>
        <taxon>Dothideomycetes</taxon>
        <taxon>Dothideomycetes incertae sedis</taxon>
        <taxon>Zopfiaceae</taxon>
        <taxon>Zopfia</taxon>
    </lineage>
</organism>
<dbReference type="Proteomes" id="UP000800200">
    <property type="component" value="Unassembled WGS sequence"/>
</dbReference>
<dbReference type="Gene3D" id="3.40.50.720">
    <property type="entry name" value="NAD(P)-binding Rossmann-like Domain"/>
    <property type="match status" value="1"/>
</dbReference>
<evidence type="ECO:0000313" key="2">
    <source>
        <dbReference type="Proteomes" id="UP000800200"/>
    </source>
</evidence>
<dbReference type="PRINTS" id="PR00081">
    <property type="entry name" value="GDHRDH"/>
</dbReference>
<dbReference type="PANTHER" id="PTHR45458:SF1">
    <property type="entry name" value="SHORT CHAIN DEHYDROGENASE"/>
    <property type="match status" value="1"/>
</dbReference>
<dbReference type="Pfam" id="PF00106">
    <property type="entry name" value="adh_short"/>
    <property type="match status" value="1"/>
</dbReference>
<dbReference type="SUPFAM" id="SSF51735">
    <property type="entry name" value="NAD(P)-binding Rossmann-fold domains"/>
    <property type="match status" value="1"/>
</dbReference>
<gene>
    <name evidence="1" type="ORF">K469DRAFT_713632</name>
</gene>
<dbReference type="InterPro" id="IPR002347">
    <property type="entry name" value="SDR_fam"/>
</dbReference>
<dbReference type="GO" id="GO:0016616">
    <property type="term" value="F:oxidoreductase activity, acting on the CH-OH group of donors, NAD or NADP as acceptor"/>
    <property type="evidence" value="ECO:0007669"/>
    <property type="project" value="TreeGrafter"/>
</dbReference>